<reference evidence="2" key="1">
    <citation type="submission" date="2016-10" db="EMBL/GenBank/DDBJ databases">
        <authorList>
            <person name="Varghese N."/>
            <person name="Submissions S."/>
        </authorList>
    </citation>
    <scope>NUCLEOTIDE SEQUENCE [LARGE SCALE GENOMIC DNA]</scope>
    <source>
        <strain evidence="2">DSM 21580</strain>
    </source>
</reference>
<evidence type="ECO:0000313" key="2">
    <source>
        <dbReference type="Proteomes" id="UP000236738"/>
    </source>
</evidence>
<dbReference type="EMBL" id="FNUS01000002">
    <property type="protein sequence ID" value="SEG03120.1"/>
    <property type="molecule type" value="Genomic_DNA"/>
</dbReference>
<accession>A0A1H5WV54</accession>
<dbReference type="RefSeq" id="WP_103913316.1">
    <property type="nucleotide sequence ID" value="NZ_FNUS01000002.1"/>
</dbReference>
<dbReference type="AlphaFoldDB" id="A0A1H5WV54"/>
<gene>
    <name evidence="1" type="ORF">SAMN05421847_1339</name>
</gene>
<name>A0A1H5WV54_9FLAO</name>
<keyword evidence="2" id="KW-1185">Reference proteome</keyword>
<protein>
    <submittedName>
        <fullName evidence="1">Uncharacterized protein</fullName>
    </submittedName>
</protein>
<evidence type="ECO:0000313" key="1">
    <source>
        <dbReference type="EMBL" id="SEG03120.1"/>
    </source>
</evidence>
<proteinExistence type="predicted"/>
<dbReference type="Proteomes" id="UP000236738">
    <property type="component" value="Unassembled WGS sequence"/>
</dbReference>
<organism evidence="1 2">
    <name type="scientific">Halpernia humi</name>
    <dbReference type="NCBI Taxonomy" id="493375"/>
    <lineage>
        <taxon>Bacteria</taxon>
        <taxon>Pseudomonadati</taxon>
        <taxon>Bacteroidota</taxon>
        <taxon>Flavobacteriia</taxon>
        <taxon>Flavobacteriales</taxon>
        <taxon>Weeksellaceae</taxon>
        <taxon>Chryseobacterium group</taxon>
        <taxon>Halpernia</taxon>
    </lineage>
</organism>
<sequence length="74" mass="8378">MAILIQTSSQEEQSLLESLLRKMKISFENTETNQKVNVSEQEMQSIEKGLNQAKNGLLNSSENVHRKAKLLCSK</sequence>
<dbReference type="OrthoDB" id="1264087at2"/>